<dbReference type="Pfam" id="PF23457">
    <property type="entry name" value="LysM2_NFP"/>
    <property type="match status" value="1"/>
</dbReference>
<evidence type="ECO:0000256" key="1">
    <source>
        <dbReference type="ARBA" id="ARBA00004162"/>
    </source>
</evidence>
<dbReference type="PANTHER" id="PTHR45927">
    <property type="entry name" value="LYSM-DOMAIN RECEPTOR-LIKE KINASE-RELATED"/>
    <property type="match status" value="1"/>
</dbReference>
<gene>
    <name evidence="12" type="ORF">U9M48_026928</name>
</gene>
<dbReference type="Proteomes" id="UP001341281">
    <property type="component" value="Chromosome 06"/>
</dbReference>
<dbReference type="Gene3D" id="3.30.200.20">
    <property type="entry name" value="Phosphorylase Kinase, domain 1"/>
    <property type="match status" value="1"/>
</dbReference>
<keyword evidence="3 10" id="KW-0812">Transmembrane</keyword>
<feature type="transmembrane region" description="Helical" evidence="10">
    <location>
        <begin position="250"/>
        <end position="276"/>
    </location>
</feature>
<evidence type="ECO:0000256" key="10">
    <source>
        <dbReference type="SAM" id="Phobius"/>
    </source>
</evidence>
<keyword evidence="4" id="KW-0732">Signal</keyword>
<dbReference type="InterPro" id="IPR052611">
    <property type="entry name" value="Plant_RLK_LysM"/>
</dbReference>
<sequence>MAAPAHLVPEFAYPCNPIIPAPPPCTAYLIFRSAPPLYSSALSVSYLLNASVSAVMAANNITTTAVSPIPHMHMISVPVPCYCSSRGYYLHNKTYILQPGDTFWTVTQFLLQGLSFYEAVEDQNPNIDPVNLTTNTPVTVPLRCACPSAEQAAAGVRYLVTYMGEEDEHAVARRFRIGLRALRDANRFRLQQFRMFNDDSNRTMLVPLKNPPSPDMLGPWDPAAAAAGPAPPPVVVLGSHCWPGSLSRRMWIDVVAVGSGCGALVSAGTVALSLLVRRCRRRRWRLGGTTLLGEEEAPPLLVAAVRDAVDSLTAYTYSELDRATAGFAEERMVSTGTSVYRAVINGQAFAVKRVAGRDVRGEVGVLARVNHSCLIRLSGICAHRGDTYLVLEFAENGALTGLLHGGSAVAACLLNWKQRVQVACDVASGLNYLHHFTNPPYVHKNLNSGNVLLDAKFRAKLSNFGLARAVAVAAGTDGGVGVQATRHVVGTHGYLAPEYLGRGLISTQMDVFAFGVILLELLSGKEAAFVAADGHTSLLWEAAEGVVDGYEAWFRLKEFMDPRLQGHYPFGLAFTMAALALRCVAREPRARPSMVEVLVLVSTVHDSTVDWDPQNYGVSDSMFLGR</sequence>
<feature type="domain" description="Protein kinase" evidence="11">
    <location>
        <begin position="317"/>
        <end position="608"/>
    </location>
</feature>
<keyword evidence="9" id="KW-1015">Disulfide bond</keyword>
<dbReference type="Gene3D" id="1.10.510.10">
    <property type="entry name" value="Transferase(Phosphotransferase) domain 1"/>
    <property type="match status" value="1"/>
</dbReference>
<keyword evidence="2" id="KW-1003">Cell membrane</keyword>
<evidence type="ECO:0000313" key="12">
    <source>
        <dbReference type="EMBL" id="WVZ79337.1"/>
    </source>
</evidence>
<dbReference type="GO" id="GO:0005886">
    <property type="term" value="C:plasma membrane"/>
    <property type="evidence" value="ECO:0007669"/>
    <property type="project" value="UniProtKB-SubCell"/>
</dbReference>
<reference evidence="12 13" key="1">
    <citation type="submission" date="2024-02" db="EMBL/GenBank/DDBJ databases">
        <title>High-quality chromosome-scale genome assembly of Pensacola bahiagrass (Paspalum notatum Flugge var. saurae).</title>
        <authorList>
            <person name="Vega J.M."/>
            <person name="Podio M."/>
            <person name="Orjuela J."/>
            <person name="Siena L.A."/>
            <person name="Pessino S.C."/>
            <person name="Combes M.C."/>
            <person name="Mariac C."/>
            <person name="Albertini E."/>
            <person name="Pupilli F."/>
            <person name="Ortiz J.P.A."/>
            <person name="Leblanc O."/>
        </authorList>
    </citation>
    <scope>NUCLEOTIDE SEQUENCE [LARGE SCALE GENOMIC DNA]</scope>
    <source>
        <strain evidence="12">R1</strain>
        <tissue evidence="12">Leaf</tissue>
    </source>
</reference>
<dbReference type="Pfam" id="PF00069">
    <property type="entry name" value="Pkinase"/>
    <property type="match status" value="1"/>
</dbReference>
<dbReference type="InterPro" id="IPR059143">
    <property type="entry name" value="NFP_LysM2"/>
</dbReference>
<evidence type="ECO:0000256" key="7">
    <source>
        <dbReference type="ARBA" id="ARBA00022989"/>
    </source>
</evidence>
<dbReference type="InterPro" id="IPR011009">
    <property type="entry name" value="Kinase-like_dom_sf"/>
</dbReference>
<keyword evidence="5" id="KW-0547">Nucleotide-binding</keyword>
<dbReference type="InterPro" id="IPR000719">
    <property type="entry name" value="Prot_kinase_dom"/>
</dbReference>
<dbReference type="SUPFAM" id="SSF56112">
    <property type="entry name" value="Protein kinase-like (PK-like)"/>
    <property type="match status" value="1"/>
</dbReference>
<dbReference type="FunFam" id="1.10.510.10:FF:000468">
    <property type="entry name" value="PTI1-like tyrosine-protein kinase 3"/>
    <property type="match status" value="1"/>
</dbReference>
<accession>A0AAQ3TYF9</accession>
<evidence type="ECO:0000256" key="5">
    <source>
        <dbReference type="ARBA" id="ARBA00022741"/>
    </source>
</evidence>
<name>A0AAQ3TYF9_PASNO</name>
<dbReference type="GO" id="GO:0004672">
    <property type="term" value="F:protein kinase activity"/>
    <property type="evidence" value="ECO:0007669"/>
    <property type="project" value="InterPro"/>
</dbReference>
<evidence type="ECO:0000256" key="6">
    <source>
        <dbReference type="ARBA" id="ARBA00022840"/>
    </source>
</evidence>
<organism evidence="12 13">
    <name type="scientific">Paspalum notatum var. saurae</name>
    <dbReference type="NCBI Taxonomy" id="547442"/>
    <lineage>
        <taxon>Eukaryota</taxon>
        <taxon>Viridiplantae</taxon>
        <taxon>Streptophyta</taxon>
        <taxon>Embryophyta</taxon>
        <taxon>Tracheophyta</taxon>
        <taxon>Spermatophyta</taxon>
        <taxon>Magnoliopsida</taxon>
        <taxon>Liliopsida</taxon>
        <taxon>Poales</taxon>
        <taxon>Poaceae</taxon>
        <taxon>PACMAD clade</taxon>
        <taxon>Panicoideae</taxon>
        <taxon>Andropogonodae</taxon>
        <taxon>Paspaleae</taxon>
        <taxon>Paspalinae</taxon>
        <taxon>Paspalum</taxon>
    </lineage>
</organism>
<dbReference type="InterPro" id="IPR056561">
    <property type="entry name" value="NFP_LYK_LysM1"/>
</dbReference>
<evidence type="ECO:0000256" key="2">
    <source>
        <dbReference type="ARBA" id="ARBA00022475"/>
    </source>
</evidence>
<evidence type="ECO:0000256" key="8">
    <source>
        <dbReference type="ARBA" id="ARBA00023136"/>
    </source>
</evidence>
<evidence type="ECO:0000259" key="11">
    <source>
        <dbReference type="PROSITE" id="PS50011"/>
    </source>
</evidence>
<evidence type="ECO:0000256" key="3">
    <source>
        <dbReference type="ARBA" id="ARBA00022692"/>
    </source>
</evidence>
<proteinExistence type="predicted"/>
<dbReference type="PROSITE" id="PS50011">
    <property type="entry name" value="PROTEIN_KINASE_DOM"/>
    <property type="match status" value="1"/>
</dbReference>
<comment type="subcellular location">
    <subcellularLocation>
        <location evidence="1">Cell membrane</location>
        <topology evidence="1">Single-pass membrane protein</topology>
    </subcellularLocation>
</comment>
<protein>
    <recommendedName>
        <fullName evidence="11">Protein kinase domain-containing protein</fullName>
    </recommendedName>
</protein>
<keyword evidence="13" id="KW-1185">Reference proteome</keyword>
<evidence type="ECO:0000256" key="4">
    <source>
        <dbReference type="ARBA" id="ARBA00022729"/>
    </source>
</evidence>
<keyword evidence="7 10" id="KW-1133">Transmembrane helix</keyword>
<dbReference type="Pfam" id="PF23446">
    <property type="entry name" value="LysM1_NFP_LYK"/>
    <property type="match status" value="1"/>
</dbReference>
<keyword evidence="6" id="KW-0067">ATP-binding</keyword>
<dbReference type="GO" id="GO:0005524">
    <property type="term" value="F:ATP binding"/>
    <property type="evidence" value="ECO:0007669"/>
    <property type="project" value="UniProtKB-KW"/>
</dbReference>
<dbReference type="AlphaFoldDB" id="A0AAQ3TYF9"/>
<dbReference type="PANTHER" id="PTHR45927:SF6">
    <property type="entry name" value="PROTEIN LYK5"/>
    <property type="match status" value="1"/>
</dbReference>
<evidence type="ECO:0000256" key="9">
    <source>
        <dbReference type="ARBA" id="ARBA00023157"/>
    </source>
</evidence>
<evidence type="ECO:0000313" key="13">
    <source>
        <dbReference type="Proteomes" id="UP001341281"/>
    </source>
</evidence>
<keyword evidence="8 10" id="KW-0472">Membrane</keyword>
<dbReference type="EMBL" id="CP144750">
    <property type="protein sequence ID" value="WVZ79337.1"/>
    <property type="molecule type" value="Genomic_DNA"/>
</dbReference>